<evidence type="ECO:0000256" key="1">
    <source>
        <dbReference type="ARBA" id="ARBA00001947"/>
    </source>
</evidence>
<comment type="caution">
    <text evidence="2">The sequence shown here is derived from an EMBL/GenBank/DDBJ whole genome shotgun (WGS) entry which is preliminary data.</text>
</comment>
<dbReference type="InterPro" id="IPR000771">
    <property type="entry name" value="FBA_II"/>
</dbReference>
<organism evidence="2 3">
    <name type="scientific">Collinsella ureilytica</name>
    <dbReference type="NCBI Taxonomy" id="2869515"/>
    <lineage>
        <taxon>Bacteria</taxon>
        <taxon>Bacillati</taxon>
        <taxon>Actinomycetota</taxon>
        <taxon>Coriobacteriia</taxon>
        <taxon>Coriobacteriales</taxon>
        <taxon>Coriobacteriaceae</taxon>
        <taxon>Collinsella</taxon>
    </lineage>
</organism>
<evidence type="ECO:0000313" key="3">
    <source>
        <dbReference type="Proteomes" id="UP000700908"/>
    </source>
</evidence>
<reference evidence="2 3" key="1">
    <citation type="submission" date="2021-08" db="EMBL/GenBank/DDBJ databases">
        <title>Collinsella faecalis sp. nov. isolated from swine faeces.</title>
        <authorList>
            <person name="Oh B.S."/>
            <person name="Lee J.H."/>
        </authorList>
    </citation>
    <scope>NUCLEOTIDE SEQUENCE [LARGE SCALE GENOMIC DNA]</scope>
    <source>
        <strain evidence="2 3">AGMB00827</strain>
    </source>
</reference>
<evidence type="ECO:0000313" key="2">
    <source>
        <dbReference type="EMBL" id="MBY4797751.1"/>
    </source>
</evidence>
<dbReference type="Pfam" id="PF01116">
    <property type="entry name" value="F_bP_aldolase"/>
    <property type="match status" value="1"/>
</dbReference>
<dbReference type="InterPro" id="IPR050246">
    <property type="entry name" value="Class_II_FBP_aldolase"/>
</dbReference>
<dbReference type="RefSeq" id="WP_222199466.1">
    <property type="nucleotide sequence ID" value="NZ_JAIMFO010000006.1"/>
</dbReference>
<sequence length="298" mass="31777">MLINLRDICAIAEQAQIAIAAFNVPSLEAARAAIDAAEKTGLPVILQHAEVHENIVPLDVMGPAMIALAARSEAQICVHLDHCEHLSYMRRALEMGFTGAMYDGSMLPYEENVANSARAAAMCAPFDCGLECELGSMGSREGDVVEGEQTAPQQAAVYTDPAQAAQFVADTGLDILACSFGTVHGLYKGEPHLSFEVLEQVRAHAGVPLVMHGGSGVSDADYQKAIAAGIRKINYYTYGAKFAGEAAAELVRQAGSERVVYWHDLTRVAYERLLVDAEKVITTFAGRADGSEPTCSVS</sequence>
<dbReference type="PANTHER" id="PTHR30304:SF0">
    <property type="entry name" value="D-TAGATOSE-1,6-BISPHOSPHATE ALDOLASE SUBUNIT GATY-RELATED"/>
    <property type="match status" value="1"/>
</dbReference>
<proteinExistence type="predicted"/>
<gene>
    <name evidence="2" type="ORF">K6V98_05195</name>
</gene>
<name>A0ABS7MKZ9_9ACTN</name>
<dbReference type="InterPro" id="IPR013785">
    <property type="entry name" value="Aldolase_TIM"/>
</dbReference>
<protein>
    <submittedName>
        <fullName evidence="2">Class II fructose-bisphosphate aldolase</fullName>
    </submittedName>
</protein>
<comment type="cofactor">
    <cofactor evidence="1">
        <name>Zn(2+)</name>
        <dbReference type="ChEBI" id="CHEBI:29105"/>
    </cofactor>
</comment>
<keyword evidence="3" id="KW-1185">Reference proteome</keyword>
<accession>A0ABS7MKZ9</accession>
<dbReference type="EMBL" id="JAIMFO010000006">
    <property type="protein sequence ID" value="MBY4797751.1"/>
    <property type="molecule type" value="Genomic_DNA"/>
</dbReference>
<dbReference type="Gene3D" id="3.20.20.70">
    <property type="entry name" value="Aldolase class I"/>
    <property type="match status" value="1"/>
</dbReference>
<dbReference type="SUPFAM" id="SSF51569">
    <property type="entry name" value="Aldolase"/>
    <property type="match status" value="1"/>
</dbReference>
<dbReference type="Proteomes" id="UP000700908">
    <property type="component" value="Unassembled WGS sequence"/>
</dbReference>
<dbReference type="PANTHER" id="PTHR30304">
    <property type="entry name" value="D-TAGATOSE-1,6-BISPHOSPHATE ALDOLASE"/>
    <property type="match status" value="1"/>
</dbReference>